<dbReference type="InterPro" id="IPR057321">
    <property type="entry name" value="RFX1-4/6/8-like_BCD"/>
</dbReference>
<evidence type="ECO:0000313" key="5">
    <source>
        <dbReference type="Proteomes" id="UP000283383"/>
    </source>
</evidence>
<proteinExistence type="predicted"/>
<feature type="region of interest" description="Disordered" evidence="2">
    <location>
        <begin position="104"/>
        <end position="133"/>
    </location>
</feature>
<dbReference type="GO" id="GO:0000978">
    <property type="term" value="F:RNA polymerase II cis-regulatory region sequence-specific DNA binding"/>
    <property type="evidence" value="ECO:0007669"/>
    <property type="project" value="TreeGrafter"/>
</dbReference>
<organism evidence="4 5">
    <name type="scientific">Golovinomyces cichoracearum</name>
    <dbReference type="NCBI Taxonomy" id="62708"/>
    <lineage>
        <taxon>Eukaryota</taxon>
        <taxon>Fungi</taxon>
        <taxon>Dikarya</taxon>
        <taxon>Ascomycota</taxon>
        <taxon>Pezizomycotina</taxon>
        <taxon>Leotiomycetes</taxon>
        <taxon>Erysiphales</taxon>
        <taxon>Erysiphaceae</taxon>
        <taxon>Golovinomyces</taxon>
    </lineage>
</organism>
<dbReference type="STRING" id="62708.A0A420HFU9"/>
<dbReference type="PANTHER" id="PTHR12619">
    <property type="entry name" value="RFX TRANSCRIPTION FACTOR FAMILY"/>
    <property type="match status" value="1"/>
</dbReference>
<dbReference type="Pfam" id="PF02257">
    <property type="entry name" value="RFX_DNA_binding"/>
    <property type="match status" value="1"/>
</dbReference>
<dbReference type="PROSITE" id="PS51526">
    <property type="entry name" value="RFX_DBD"/>
    <property type="match status" value="1"/>
</dbReference>
<evidence type="ECO:0000313" key="4">
    <source>
        <dbReference type="EMBL" id="RKF56336.1"/>
    </source>
</evidence>
<dbReference type="SUPFAM" id="SSF46785">
    <property type="entry name" value="Winged helix' DNA-binding domain"/>
    <property type="match status" value="1"/>
</dbReference>
<dbReference type="InterPro" id="IPR036390">
    <property type="entry name" value="WH_DNA-bd_sf"/>
</dbReference>
<dbReference type="InterPro" id="IPR003150">
    <property type="entry name" value="DNA-bd_RFX"/>
</dbReference>
<evidence type="ECO:0000259" key="3">
    <source>
        <dbReference type="PROSITE" id="PS51526"/>
    </source>
</evidence>
<dbReference type="InterPro" id="IPR036388">
    <property type="entry name" value="WH-like_DNA-bd_sf"/>
</dbReference>
<evidence type="ECO:0000256" key="2">
    <source>
        <dbReference type="SAM" id="MobiDB-lite"/>
    </source>
</evidence>
<evidence type="ECO:0000256" key="1">
    <source>
        <dbReference type="ARBA" id="ARBA00023125"/>
    </source>
</evidence>
<dbReference type="Gene3D" id="1.10.10.10">
    <property type="entry name" value="Winged helix-like DNA-binding domain superfamily/Winged helix DNA-binding domain"/>
    <property type="match status" value="1"/>
</dbReference>
<dbReference type="AlphaFoldDB" id="A0A420HFU9"/>
<comment type="caution">
    <text evidence="4">The sequence shown here is derived from an EMBL/GenBank/DDBJ whole genome shotgun (WGS) entry which is preliminary data.</text>
</comment>
<keyword evidence="1" id="KW-0238">DNA-binding</keyword>
<feature type="region of interest" description="Disordered" evidence="2">
    <location>
        <begin position="1"/>
        <end position="40"/>
    </location>
</feature>
<feature type="compositionally biased region" description="Polar residues" evidence="2">
    <location>
        <begin position="105"/>
        <end position="133"/>
    </location>
</feature>
<dbReference type="EMBL" id="MCBQ01019613">
    <property type="protein sequence ID" value="RKF56336.1"/>
    <property type="molecule type" value="Genomic_DNA"/>
</dbReference>
<gene>
    <name evidence="4" type="ORF">GcM3_196008</name>
</gene>
<sequence>MEQSPLEVRSFNIRSRPNATIQSRVKKRPLSRASNTSLRSATAQPLLEQIVDPVTADFHRQWYEQNTHATQRFGGLSHQMTPEEIFIQSASHVQNTREFDIDPSLGNTQHGGNPQTFQQESAYGPDTNRQSVPTELYGASYGEVDIKISEGRSDEQDEVESVAGVNGPVKKLSKSSAANELEMRQLFQANKNRSLPDVAAELHGNERGPQINQVCSKGKGSVPRGRVYSNYVSRCATERVTVLNPASFGKLVRVLFPGLKTRRLGVRGESKYHYVNFSLEDDQPDLSETQKSQMIQNLNNSQNFINGFGIPSQTPYPIDRAAFTSTDVRKASDSWPKRNDGYIKPHSLYHHPNISNISQLEASTSKISQRLQFSNKIEQFTSGDEPISLPNISLFIPDGTDPDSASALTALYRSHCTSLVDALRFCKEKTFFHLFSSFHGTLTMPVQKLFSNPEIAPWIEECDFAMYQKMMRVVAPLTLQVAPKPVLDTLRNISERLVLHIQNCFQGHPAHVLEAKIAPATLFAGLLDRELRVNLTAHAAANMLSNPANRDQMYEEWITMVRTRKIAESVPTRGMDDVVNLILNELRYLLNPVGVNWELESKTLYGEMALRSSHQQQSNLHTDPTTENVLDRWVTFLTSLPAKFPYATHAEIVWSVQSVGTTVMRDITISQGKSFGAWWVTKCWIDEMIAFLAEQGGFMEYKTSELSMRKSEKQMAINLANNNNWGRYNIGSESLSRENSNLECSTTIAGVADPSNQAGVNTSINHDDSGIDLRTPDDDFVMDKYNYGQSSEKIDSNSLGHDGLRTSAIA</sequence>
<feature type="compositionally biased region" description="Polar residues" evidence="2">
    <location>
        <begin position="12"/>
        <end position="23"/>
    </location>
</feature>
<dbReference type="PANTHER" id="PTHR12619:SF5">
    <property type="entry name" value="TRANSCRIPTION FACTOR RFX4"/>
    <property type="match status" value="1"/>
</dbReference>
<dbReference type="Proteomes" id="UP000283383">
    <property type="component" value="Unassembled WGS sequence"/>
</dbReference>
<dbReference type="InterPro" id="IPR039779">
    <property type="entry name" value="RFX-like"/>
</dbReference>
<protein>
    <submittedName>
        <fullName evidence="4">Transcriptional regulator RFX1</fullName>
    </submittedName>
</protein>
<name>A0A420HFU9_9PEZI</name>
<feature type="region of interest" description="Disordered" evidence="2">
    <location>
        <begin position="791"/>
        <end position="810"/>
    </location>
</feature>
<dbReference type="FunFam" id="1.10.10.10:FF:000119">
    <property type="entry name" value="DNA damage and replication checkpoint protein"/>
    <property type="match status" value="1"/>
</dbReference>
<feature type="domain" description="RFX-type winged-helix" evidence="3">
    <location>
        <begin position="204"/>
        <end position="281"/>
    </location>
</feature>
<dbReference type="Pfam" id="PF25340">
    <property type="entry name" value="BCD_RFX"/>
    <property type="match status" value="1"/>
</dbReference>
<dbReference type="GO" id="GO:0000981">
    <property type="term" value="F:DNA-binding transcription factor activity, RNA polymerase II-specific"/>
    <property type="evidence" value="ECO:0007669"/>
    <property type="project" value="TreeGrafter"/>
</dbReference>
<accession>A0A420HFU9</accession>
<reference evidence="4 5" key="1">
    <citation type="journal article" date="2018" name="BMC Genomics">
        <title>Comparative genome analyses reveal sequence features reflecting distinct modes of host-adaptation between dicot and monocot powdery mildew.</title>
        <authorList>
            <person name="Wu Y."/>
            <person name="Ma X."/>
            <person name="Pan Z."/>
            <person name="Kale S.D."/>
            <person name="Song Y."/>
            <person name="King H."/>
            <person name="Zhang Q."/>
            <person name="Presley C."/>
            <person name="Deng X."/>
            <person name="Wei C.I."/>
            <person name="Xiao S."/>
        </authorList>
    </citation>
    <scope>NUCLEOTIDE SEQUENCE [LARGE SCALE GENOMIC DNA]</scope>
    <source>
        <strain evidence="4">UMSG3</strain>
    </source>
</reference>
<keyword evidence="5" id="KW-1185">Reference proteome</keyword>